<proteinExistence type="predicted"/>
<name>A0A9Q1QFH0_9CARY</name>
<organism evidence="2 3">
    <name type="scientific">Carnegiea gigantea</name>
    <dbReference type="NCBI Taxonomy" id="171969"/>
    <lineage>
        <taxon>Eukaryota</taxon>
        <taxon>Viridiplantae</taxon>
        <taxon>Streptophyta</taxon>
        <taxon>Embryophyta</taxon>
        <taxon>Tracheophyta</taxon>
        <taxon>Spermatophyta</taxon>
        <taxon>Magnoliopsida</taxon>
        <taxon>eudicotyledons</taxon>
        <taxon>Gunneridae</taxon>
        <taxon>Pentapetalae</taxon>
        <taxon>Caryophyllales</taxon>
        <taxon>Cactineae</taxon>
        <taxon>Cactaceae</taxon>
        <taxon>Cactoideae</taxon>
        <taxon>Echinocereeae</taxon>
        <taxon>Carnegiea</taxon>
    </lineage>
</organism>
<evidence type="ECO:0000313" key="3">
    <source>
        <dbReference type="Proteomes" id="UP001153076"/>
    </source>
</evidence>
<feature type="compositionally biased region" description="Polar residues" evidence="1">
    <location>
        <begin position="268"/>
        <end position="279"/>
    </location>
</feature>
<dbReference type="EMBL" id="JAKOGI010000191">
    <property type="protein sequence ID" value="KAJ8440428.1"/>
    <property type="molecule type" value="Genomic_DNA"/>
</dbReference>
<comment type="caution">
    <text evidence="2">The sequence shown here is derived from an EMBL/GenBank/DDBJ whole genome shotgun (WGS) entry which is preliminary data.</text>
</comment>
<keyword evidence="3" id="KW-1185">Reference proteome</keyword>
<protein>
    <submittedName>
        <fullName evidence="2">Uncharacterized protein</fullName>
    </submittedName>
</protein>
<reference evidence="2" key="1">
    <citation type="submission" date="2022-04" db="EMBL/GenBank/DDBJ databases">
        <title>Carnegiea gigantea Genome sequencing and assembly v2.</title>
        <authorList>
            <person name="Copetti D."/>
            <person name="Sanderson M.J."/>
            <person name="Burquez A."/>
            <person name="Wojciechowski M.F."/>
        </authorList>
    </citation>
    <scope>NUCLEOTIDE SEQUENCE</scope>
    <source>
        <strain evidence="2">SGP5-SGP5p</strain>
        <tissue evidence="2">Aerial part</tissue>
    </source>
</reference>
<accession>A0A9Q1QFH0</accession>
<feature type="region of interest" description="Disordered" evidence="1">
    <location>
        <begin position="20"/>
        <end position="39"/>
    </location>
</feature>
<feature type="region of interest" description="Disordered" evidence="1">
    <location>
        <begin position="262"/>
        <end position="287"/>
    </location>
</feature>
<evidence type="ECO:0000313" key="2">
    <source>
        <dbReference type="EMBL" id="KAJ8440428.1"/>
    </source>
</evidence>
<gene>
    <name evidence="2" type="ORF">Cgig2_017661</name>
</gene>
<evidence type="ECO:0000256" key="1">
    <source>
        <dbReference type="SAM" id="MobiDB-lite"/>
    </source>
</evidence>
<sequence length="287" mass="33181">MQQSEQRKFQFVACYERRRHRSPSHQHREAHRVSNSGEKRSMNKAMIIRSSQSHNQLLKGLVTTEFERCLNRSLVYTADEPRDLATLSSSIINGFGQCTKICALSGFKFILTFPTVEQMEETWRNHEELDLWLSEIKKNLGKSSLSKQTNILYNSYESMKILIVTNVSERIEEDLFLNFHQRSRSTLPLIQTEHSSPWSPAMENNTSNNEVPGFKDLDIEMTYENEVAQSHLRNNLVNDDLSDVHLDPLGITIESEEQPLPSFENRGIFQNNDLDSYTTPKALENLN</sequence>
<dbReference type="AlphaFoldDB" id="A0A9Q1QFH0"/>
<feature type="compositionally biased region" description="Basic residues" evidence="1">
    <location>
        <begin position="20"/>
        <end position="30"/>
    </location>
</feature>
<dbReference type="Proteomes" id="UP001153076">
    <property type="component" value="Unassembled WGS sequence"/>
</dbReference>